<dbReference type="AlphaFoldDB" id="A0A1G9UZ65"/>
<dbReference type="Pfam" id="PF13478">
    <property type="entry name" value="XdhC_C"/>
    <property type="match status" value="1"/>
</dbReference>
<name>A0A1G9UZ65_9EURY</name>
<gene>
    <name evidence="3" type="ORF">SAMN05192554_10589</name>
</gene>
<dbReference type="PANTHER" id="PTHR30388">
    <property type="entry name" value="ALDEHYDE OXIDOREDUCTASE MOLYBDENUM COFACTOR ASSEMBLY PROTEIN"/>
    <property type="match status" value="1"/>
</dbReference>
<dbReference type="PANTHER" id="PTHR30388:SF6">
    <property type="entry name" value="XANTHINE DEHYDROGENASE SUBUNIT A-RELATED"/>
    <property type="match status" value="1"/>
</dbReference>
<evidence type="ECO:0000259" key="2">
    <source>
        <dbReference type="Pfam" id="PF13478"/>
    </source>
</evidence>
<evidence type="ECO:0000313" key="3">
    <source>
        <dbReference type="EMBL" id="SDM65139.1"/>
    </source>
</evidence>
<dbReference type="Gene3D" id="3.40.50.720">
    <property type="entry name" value="NAD(P)-binding Rossmann-like Domain"/>
    <property type="match status" value="1"/>
</dbReference>
<proteinExistence type="predicted"/>
<dbReference type="InterPro" id="IPR003777">
    <property type="entry name" value="XdhC_CoxI"/>
</dbReference>
<dbReference type="InterPro" id="IPR052698">
    <property type="entry name" value="MoCofactor_Util/Proc"/>
</dbReference>
<dbReference type="RefSeq" id="WP_089732096.1">
    <property type="nucleotide sequence ID" value="NZ_FNIA01000005.1"/>
</dbReference>
<protein>
    <submittedName>
        <fullName evidence="3">Xanthine dehydrogenase accessory factor</fullName>
    </submittedName>
</protein>
<dbReference type="Proteomes" id="UP000199370">
    <property type="component" value="Unassembled WGS sequence"/>
</dbReference>
<evidence type="ECO:0000259" key="1">
    <source>
        <dbReference type="Pfam" id="PF02625"/>
    </source>
</evidence>
<keyword evidence="4" id="KW-1185">Reference proteome</keyword>
<evidence type="ECO:0000313" key="4">
    <source>
        <dbReference type="Proteomes" id="UP000199370"/>
    </source>
</evidence>
<sequence>MYQSTADPWSATALDVKRRLSSLRESGEPGAVATVVDVEGSAYRRPGAKMVLTPEGDHLGGITAGCLEGPVVDLANPVFASGEPVIETFDLMDDDDEWGLGLGCNGVIDVLVEPVDDSWDAVLAALDTGDSVATVTAVDGDAPLGARAVVETDGTVATPSDRAGLPDGVVEAIRDEAVDCAETGTWVARTVSAEAGDVTVFVDGVEPAPEMLVFGGQPDTGPVSNLARHVGFAVTVATARGGHADPERFPAADEVLSLRPANLGEHADERTAVVLMSHNKLDDELALASVLESDAPYVGLMGPRERFEQIREELAADGVEFTEAQLARVATPVGLDIGGGEPVQIALSIVSEALAVLNGREGGRLRDREGAIHGEREIIVDD</sequence>
<accession>A0A1G9UZ65</accession>
<dbReference type="InterPro" id="IPR027051">
    <property type="entry name" value="XdhC_Rossmann_dom"/>
</dbReference>
<dbReference type="EMBL" id="FNIA01000005">
    <property type="protein sequence ID" value="SDM65139.1"/>
    <property type="molecule type" value="Genomic_DNA"/>
</dbReference>
<dbReference type="Pfam" id="PF02625">
    <property type="entry name" value="XdhC_CoxI"/>
    <property type="match status" value="1"/>
</dbReference>
<reference evidence="3 4" key="1">
    <citation type="submission" date="2016-10" db="EMBL/GenBank/DDBJ databases">
        <authorList>
            <person name="de Groot N.N."/>
        </authorList>
    </citation>
    <scope>NUCLEOTIDE SEQUENCE [LARGE SCALE GENOMIC DNA]</scope>
    <source>
        <strain evidence="4">EB21,IBRC-M 10013,KCTC 4048</strain>
    </source>
</reference>
<dbReference type="STRING" id="996166.SAMN05192554_10589"/>
<feature type="domain" description="XdhC Rossmann" evidence="2">
    <location>
        <begin position="211"/>
        <end position="352"/>
    </location>
</feature>
<feature type="domain" description="XdhC- CoxI" evidence="1">
    <location>
        <begin position="24"/>
        <end position="90"/>
    </location>
</feature>
<dbReference type="OrthoDB" id="33067at2157"/>
<organism evidence="3 4">
    <name type="scientific">Haloarchaeobius iranensis</name>
    <dbReference type="NCBI Taxonomy" id="996166"/>
    <lineage>
        <taxon>Archaea</taxon>
        <taxon>Methanobacteriati</taxon>
        <taxon>Methanobacteriota</taxon>
        <taxon>Stenosarchaea group</taxon>
        <taxon>Halobacteria</taxon>
        <taxon>Halobacteriales</taxon>
        <taxon>Halorubellaceae</taxon>
        <taxon>Haloarchaeobius</taxon>
    </lineage>
</organism>